<name>A0A644ZFP4_9ZZZZ</name>
<dbReference type="SMART" id="SM00345">
    <property type="entry name" value="HTH_GNTR"/>
    <property type="match status" value="1"/>
</dbReference>
<dbReference type="GO" id="GO:0003700">
    <property type="term" value="F:DNA-binding transcription factor activity"/>
    <property type="evidence" value="ECO:0007669"/>
    <property type="project" value="InterPro"/>
</dbReference>
<protein>
    <submittedName>
        <fullName evidence="5">HTH-type transcriptional repressor YtrA</fullName>
    </submittedName>
</protein>
<evidence type="ECO:0000256" key="3">
    <source>
        <dbReference type="ARBA" id="ARBA00023163"/>
    </source>
</evidence>
<dbReference type="SUPFAM" id="SSF46785">
    <property type="entry name" value="Winged helix' DNA-binding domain"/>
    <property type="match status" value="1"/>
</dbReference>
<dbReference type="Gene3D" id="1.10.10.10">
    <property type="entry name" value="Winged helix-like DNA-binding domain superfamily/Winged helix DNA-binding domain"/>
    <property type="match status" value="1"/>
</dbReference>
<evidence type="ECO:0000313" key="5">
    <source>
        <dbReference type="EMBL" id="MPM39702.1"/>
    </source>
</evidence>
<dbReference type="PANTHER" id="PTHR38445">
    <property type="entry name" value="HTH-TYPE TRANSCRIPTIONAL REPRESSOR YTRA"/>
    <property type="match status" value="1"/>
</dbReference>
<keyword evidence="3" id="KW-0804">Transcription</keyword>
<dbReference type="InterPro" id="IPR036390">
    <property type="entry name" value="WH_DNA-bd_sf"/>
</dbReference>
<comment type="caution">
    <text evidence="5">The sequence shown here is derived from an EMBL/GenBank/DDBJ whole genome shotgun (WGS) entry which is preliminary data.</text>
</comment>
<accession>A0A644ZFP4</accession>
<feature type="domain" description="HTH gntR-type" evidence="4">
    <location>
        <begin position="9"/>
        <end position="77"/>
    </location>
</feature>
<dbReference type="PANTHER" id="PTHR38445:SF6">
    <property type="entry name" value="GNTR-FAMILY TRANSCRIPTIONAL REGULATOR"/>
    <property type="match status" value="1"/>
</dbReference>
<evidence type="ECO:0000256" key="1">
    <source>
        <dbReference type="ARBA" id="ARBA00023015"/>
    </source>
</evidence>
<dbReference type="PRINTS" id="PR00035">
    <property type="entry name" value="HTHGNTR"/>
</dbReference>
<evidence type="ECO:0000259" key="4">
    <source>
        <dbReference type="PROSITE" id="PS50949"/>
    </source>
</evidence>
<dbReference type="CDD" id="cd07377">
    <property type="entry name" value="WHTH_GntR"/>
    <property type="match status" value="1"/>
</dbReference>
<dbReference type="InterPro" id="IPR000524">
    <property type="entry name" value="Tscrpt_reg_HTH_GntR"/>
</dbReference>
<sequence>MKWQFSNDAPIYFQLIEQIKVGIVSGAFPPGERLPSVRDLAVEAGVNPNTMQRALTELERDGLVYSQRTAGRFVTEDRGMIEMAKRSLAEYQIQNFLTAMVRLGYEKEEIMTLVRQGNVGEELRNGDSGM</sequence>
<organism evidence="5">
    <name type="scientific">bioreactor metagenome</name>
    <dbReference type="NCBI Taxonomy" id="1076179"/>
    <lineage>
        <taxon>unclassified sequences</taxon>
        <taxon>metagenomes</taxon>
        <taxon>ecological metagenomes</taxon>
    </lineage>
</organism>
<dbReference type="PROSITE" id="PS50949">
    <property type="entry name" value="HTH_GNTR"/>
    <property type="match status" value="1"/>
</dbReference>
<reference evidence="5" key="1">
    <citation type="submission" date="2019-08" db="EMBL/GenBank/DDBJ databases">
        <authorList>
            <person name="Kucharzyk K."/>
            <person name="Murdoch R.W."/>
            <person name="Higgins S."/>
            <person name="Loffler F."/>
        </authorList>
    </citation>
    <scope>NUCLEOTIDE SEQUENCE</scope>
</reference>
<dbReference type="GO" id="GO:0003677">
    <property type="term" value="F:DNA binding"/>
    <property type="evidence" value="ECO:0007669"/>
    <property type="project" value="UniProtKB-KW"/>
</dbReference>
<dbReference type="InterPro" id="IPR036388">
    <property type="entry name" value="WH-like_DNA-bd_sf"/>
</dbReference>
<evidence type="ECO:0000256" key="2">
    <source>
        <dbReference type="ARBA" id="ARBA00023125"/>
    </source>
</evidence>
<proteinExistence type="predicted"/>
<gene>
    <name evidence="5" type="primary">ytrA_26</name>
    <name evidence="5" type="ORF">SDC9_86336</name>
</gene>
<dbReference type="EMBL" id="VSSQ01008740">
    <property type="protein sequence ID" value="MPM39702.1"/>
    <property type="molecule type" value="Genomic_DNA"/>
</dbReference>
<dbReference type="AlphaFoldDB" id="A0A644ZFP4"/>
<keyword evidence="1" id="KW-0805">Transcription regulation</keyword>
<keyword evidence="2" id="KW-0238">DNA-binding</keyword>
<dbReference type="Pfam" id="PF00392">
    <property type="entry name" value="GntR"/>
    <property type="match status" value="1"/>
</dbReference>